<feature type="transmembrane region" description="Helical" evidence="1">
    <location>
        <begin position="129"/>
        <end position="156"/>
    </location>
</feature>
<organism evidence="2 3">
    <name type="scientific">Lawsonibacter faecis</name>
    <dbReference type="NCBI Taxonomy" id="2763052"/>
    <lineage>
        <taxon>Bacteria</taxon>
        <taxon>Bacillati</taxon>
        <taxon>Bacillota</taxon>
        <taxon>Clostridia</taxon>
        <taxon>Eubacteriales</taxon>
        <taxon>Oscillospiraceae</taxon>
        <taxon>Lawsonibacter</taxon>
    </lineage>
</organism>
<keyword evidence="1" id="KW-1133">Transmembrane helix</keyword>
<evidence type="ECO:0008006" key="4">
    <source>
        <dbReference type="Google" id="ProtNLM"/>
    </source>
</evidence>
<feature type="transmembrane region" description="Helical" evidence="1">
    <location>
        <begin position="71"/>
        <end position="92"/>
    </location>
</feature>
<proteinExistence type="predicted"/>
<name>A0A8J6JDN9_9FIRM</name>
<comment type="caution">
    <text evidence="2">The sequence shown here is derived from an EMBL/GenBank/DDBJ whole genome shotgun (WGS) entry which is preliminary data.</text>
</comment>
<keyword evidence="1" id="KW-0472">Membrane</keyword>
<reference evidence="2" key="1">
    <citation type="submission" date="2020-08" db="EMBL/GenBank/DDBJ databases">
        <title>Genome public.</title>
        <authorList>
            <person name="Liu C."/>
            <person name="Sun Q."/>
        </authorList>
    </citation>
    <scope>NUCLEOTIDE SEQUENCE</scope>
    <source>
        <strain evidence="2">NSJ-52</strain>
    </source>
</reference>
<keyword evidence="3" id="KW-1185">Reference proteome</keyword>
<protein>
    <recommendedName>
        <fullName evidence="4">Energy-coupling factor transport system substrate-specific component</fullName>
    </recommendedName>
</protein>
<dbReference type="EMBL" id="JACOPQ010000013">
    <property type="protein sequence ID" value="MBC5738193.1"/>
    <property type="molecule type" value="Genomic_DNA"/>
</dbReference>
<sequence length="173" mass="19021">MPGGSGRLDVRGVVVLALLGAVLFVAKMAMAWLPNIEPVSLLVMVYTVVFGRRALYPIYIYVALECMVWGFNYWTISYLYVWAVLALLAWLLRGMESGVGWAVLSGAFGLCFGALNALVYWAAGGWAFAVSWWVMGIPYDALHCAGNFVMALVLFAPCRKVLTRLSRQVGLIT</sequence>
<dbReference type="Proteomes" id="UP000607645">
    <property type="component" value="Unassembled WGS sequence"/>
</dbReference>
<evidence type="ECO:0000256" key="1">
    <source>
        <dbReference type="SAM" id="Phobius"/>
    </source>
</evidence>
<accession>A0A8J6JDN9</accession>
<gene>
    <name evidence="2" type="ORF">H8S62_14365</name>
</gene>
<feature type="transmembrane region" description="Helical" evidence="1">
    <location>
        <begin position="12"/>
        <end position="32"/>
    </location>
</feature>
<evidence type="ECO:0000313" key="2">
    <source>
        <dbReference type="EMBL" id="MBC5738193.1"/>
    </source>
</evidence>
<keyword evidence="1" id="KW-0812">Transmembrane</keyword>
<evidence type="ECO:0000313" key="3">
    <source>
        <dbReference type="Proteomes" id="UP000607645"/>
    </source>
</evidence>
<feature type="transmembrane region" description="Helical" evidence="1">
    <location>
        <begin position="99"/>
        <end position="123"/>
    </location>
</feature>
<dbReference type="AlphaFoldDB" id="A0A8J6JDN9"/>